<organism evidence="2 3">
    <name type="scientific">Paenibacillus foliorum</name>
    <dbReference type="NCBI Taxonomy" id="2654974"/>
    <lineage>
        <taxon>Bacteria</taxon>
        <taxon>Bacillati</taxon>
        <taxon>Bacillota</taxon>
        <taxon>Bacilli</taxon>
        <taxon>Bacillales</taxon>
        <taxon>Paenibacillaceae</taxon>
        <taxon>Paenibacillus</taxon>
    </lineage>
</organism>
<dbReference type="Pfam" id="PF03009">
    <property type="entry name" value="GDPD"/>
    <property type="match status" value="1"/>
</dbReference>
<evidence type="ECO:0000313" key="3">
    <source>
        <dbReference type="Proteomes" id="UP000641588"/>
    </source>
</evidence>
<dbReference type="PANTHER" id="PTHR46211">
    <property type="entry name" value="GLYCEROPHOSPHORYL DIESTER PHOSPHODIESTERASE"/>
    <property type="match status" value="1"/>
</dbReference>
<proteinExistence type="predicted"/>
<dbReference type="RefSeq" id="WP_171652330.1">
    <property type="nucleotide sequence ID" value="NZ_WHOD01000054.1"/>
</dbReference>
<keyword evidence="3" id="KW-1185">Reference proteome</keyword>
<dbReference type="AlphaFoldDB" id="A0A972GNW3"/>
<dbReference type="InterPro" id="IPR030395">
    <property type="entry name" value="GP_PDE_dom"/>
</dbReference>
<dbReference type="GO" id="GO:0008081">
    <property type="term" value="F:phosphoric diester hydrolase activity"/>
    <property type="evidence" value="ECO:0007669"/>
    <property type="project" value="InterPro"/>
</dbReference>
<accession>A0A972GNW3</accession>
<gene>
    <name evidence="2" type="ORF">GC093_12985</name>
</gene>
<evidence type="ECO:0000259" key="1">
    <source>
        <dbReference type="PROSITE" id="PS51704"/>
    </source>
</evidence>
<dbReference type="Gene3D" id="3.20.20.190">
    <property type="entry name" value="Phosphatidylinositol (PI) phosphodiesterase"/>
    <property type="match status" value="1"/>
</dbReference>
<dbReference type="SUPFAM" id="SSF51695">
    <property type="entry name" value="PLC-like phosphodiesterases"/>
    <property type="match status" value="1"/>
</dbReference>
<dbReference type="GO" id="GO:0006629">
    <property type="term" value="P:lipid metabolic process"/>
    <property type="evidence" value="ECO:0007669"/>
    <property type="project" value="InterPro"/>
</dbReference>
<feature type="domain" description="GP-PDE" evidence="1">
    <location>
        <begin position="8"/>
        <end position="243"/>
    </location>
</feature>
<dbReference type="PANTHER" id="PTHR46211:SF1">
    <property type="entry name" value="GLYCEROPHOSPHODIESTER PHOSPHODIESTERASE, CYTOPLASMIC"/>
    <property type="match status" value="1"/>
</dbReference>
<dbReference type="PROSITE" id="PS51704">
    <property type="entry name" value="GP_PDE"/>
    <property type="match status" value="1"/>
</dbReference>
<reference evidence="2" key="1">
    <citation type="submission" date="2019-10" db="EMBL/GenBank/DDBJ databases">
        <title>Description of Paenibacillus glebae sp. nov.</title>
        <authorList>
            <person name="Carlier A."/>
            <person name="Qi S."/>
        </authorList>
    </citation>
    <scope>NUCLEOTIDE SEQUENCE</scope>
    <source>
        <strain evidence="2">LMG 31456</strain>
    </source>
</reference>
<dbReference type="InterPro" id="IPR017946">
    <property type="entry name" value="PLC-like_Pdiesterase_TIM-brl"/>
</dbReference>
<protein>
    <submittedName>
        <fullName evidence="2">Glycerophosphodiester phosphodiesterase</fullName>
    </submittedName>
</protein>
<sequence length="254" mass="28204">MVHKDKRPLIIGHRGASGEAPENTLASFGLALQQGAEGLELDIHLSADGEIFVCHDSTVDRTTNGTGEIANMSVEELKMLDAGSWFDERYAGEQLPLLEEVFASVPAEIVINVEVKCPLTPRLQERLLQLLNQYDRLQSVVFSSFHHKVLLGLKQEEPRLQVGLLYRGNFINHRNVAELTGMDIYSLHPYYTLIDAEDVADAVSHGLRVYTFTVNDPVQMKRVYDLGVSGIGTDFPALLKIMLDSLESQDKAAV</sequence>
<dbReference type="EMBL" id="WHOD01000054">
    <property type="protein sequence ID" value="NOU94122.1"/>
    <property type="molecule type" value="Genomic_DNA"/>
</dbReference>
<evidence type="ECO:0000313" key="2">
    <source>
        <dbReference type="EMBL" id="NOU94122.1"/>
    </source>
</evidence>
<name>A0A972GNW3_9BACL</name>
<dbReference type="Proteomes" id="UP000641588">
    <property type="component" value="Unassembled WGS sequence"/>
</dbReference>
<comment type="caution">
    <text evidence="2">The sequence shown here is derived from an EMBL/GenBank/DDBJ whole genome shotgun (WGS) entry which is preliminary data.</text>
</comment>